<proteinExistence type="predicted"/>
<dbReference type="RefSeq" id="WP_160910353.1">
    <property type="nucleotide sequence ID" value="NZ_WMEQ01000026.1"/>
</dbReference>
<evidence type="ECO:0000313" key="2">
    <source>
        <dbReference type="Proteomes" id="UP000468638"/>
    </source>
</evidence>
<sequence>MWLVGSVEELKKVDEQSDEGDTLLLTNDIDLAEVDPIEEVEVNFKGIIKGDGYTIYNWDLEKNINFNATGDLVVEDLTIQIEGFTSKKQVFGGASKVTMRRSKVISNYIRDVGGNVINDEVVMEESLFSYKGPYVSSCLTGTTLKDSYVYLGLSGLENINNSGVLNNAVLNNCNVDVRANMETFKGVLVGGDMDDCDVHLDVDIGLIKNIDNNRQVKYKLLDYVTNSTIKTNLRVRNVVNYSNYPTICSTEESGNYEDITFSVDEYYILDKDSSDDITEDDFIYYYANGYIYDDYTIKTKGTKVFIVGSDRDVGPLDIEDTDIEVQLDVGTEGTMINRSEYTKIGKDLRFSKQDIIERLIWNIEEFISLPYLRFLTKLHGEFSLIQAADIEIFVGEGLGFIQNIITYTVEGTEEFVKGIDKRMEIQTGNGLGFIPLVNPDHVKASNVEMFVDEEGTIKSWMKNKDNLE</sequence>
<name>A0A6I5A6V1_9BACI</name>
<dbReference type="EMBL" id="WMEQ01000026">
    <property type="protein sequence ID" value="MYL36054.1"/>
    <property type="molecule type" value="Genomic_DNA"/>
</dbReference>
<dbReference type="AlphaFoldDB" id="A0A6I5A6V1"/>
<organism evidence="1 2">
    <name type="scientific">Pontibacillus yanchengensis</name>
    <dbReference type="NCBI Taxonomy" id="462910"/>
    <lineage>
        <taxon>Bacteria</taxon>
        <taxon>Bacillati</taxon>
        <taxon>Bacillota</taxon>
        <taxon>Bacilli</taxon>
        <taxon>Bacillales</taxon>
        <taxon>Bacillaceae</taxon>
        <taxon>Pontibacillus</taxon>
    </lineage>
</organism>
<comment type="caution">
    <text evidence="1">The sequence shown here is derived from an EMBL/GenBank/DDBJ whole genome shotgun (WGS) entry which is preliminary data.</text>
</comment>
<dbReference type="Proteomes" id="UP000468638">
    <property type="component" value="Unassembled WGS sequence"/>
</dbReference>
<dbReference type="PROSITE" id="PS00018">
    <property type="entry name" value="EF_HAND_1"/>
    <property type="match status" value="1"/>
</dbReference>
<protein>
    <submittedName>
        <fullName evidence="1">Uncharacterized protein</fullName>
    </submittedName>
</protein>
<reference evidence="1 2" key="1">
    <citation type="submission" date="2019-11" db="EMBL/GenBank/DDBJ databases">
        <title>Genome sequences of 17 halophilic strains isolated from different environments.</title>
        <authorList>
            <person name="Furrow R.E."/>
        </authorList>
    </citation>
    <scope>NUCLEOTIDE SEQUENCE [LARGE SCALE GENOMIC DNA]</scope>
    <source>
        <strain evidence="1 2">22514_16_FS</strain>
    </source>
</reference>
<gene>
    <name evidence="1" type="ORF">GLW05_21005</name>
</gene>
<accession>A0A6I5A6V1</accession>
<dbReference type="InterPro" id="IPR018247">
    <property type="entry name" value="EF_Hand_1_Ca_BS"/>
</dbReference>
<evidence type="ECO:0000313" key="1">
    <source>
        <dbReference type="EMBL" id="MYL36054.1"/>
    </source>
</evidence>